<dbReference type="InterPro" id="IPR027372">
    <property type="entry name" value="Phytase-like_dom"/>
</dbReference>
<name>A0ABT0RLX9_9SPHN</name>
<dbReference type="EMBL" id="JAMGBD010000001">
    <property type="protein sequence ID" value="MCL6683628.1"/>
    <property type="molecule type" value="Genomic_DNA"/>
</dbReference>
<protein>
    <submittedName>
        <fullName evidence="3">Esterase-like activity of phytase family protein</fullName>
    </submittedName>
</protein>
<gene>
    <name evidence="3" type="ORF">LZ536_06915</name>
</gene>
<dbReference type="RefSeq" id="WP_249847678.1">
    <property type="nucleotide sequence ID" value="NZ_JAMGBD010000001.1"/>
</dbReference>
<proteinExistence type="predicted"/>
<comment type="caution">
    <text evidence="3">The sequence shown here is derived from an EMBL/GenBank/DDBJ whole genome shotgun (WGS) entry which is preliminary data.</text>
</comment>
<accession>A0ABT0RLX9</accession>
<feature type="domain" description="Phytase-like" evidence="2">
    <location>
        <begin position="43"/>
        <end position="264"/>
    </location>
</feature>
<feature type="region of interest" description="Disordered" evidence="1">
    <location>
        <begin position="81"/>
        <end position="100"/>
    </location>
</feature>
<organism evidence="3 4">
    <name type="scientific">Sphingomonas alba</name>
    <dbReference type="NCBI Taxonomy" id="2908208"/>
    <lineage>
        <taxon>Bacteria</taxon>
        <taxon>Pseudomonadati</taxon>
        <taxon>Pseudomonadota</taxon>
        <taxon>Alphaproteobacteria</taxon>
        <taxon>Sphingomonadales</taxon>
        <taxon>Sphingomonadaceae</taxon>
        <taxon>Sphingomonas</taxon>
    </lineage>
</organism>
<keyword evidence="4" id="KW-1185">Reference proteome</keyword>
<evidence type="ECO:0000256" key="1">
    <source>
        <dbReference type="SAM" id="MobiDB-lite"/>
    </source>
</evidence>
<reference evidence="3" key="1">
    <citation type="submission" date="2022-05" db="EMBL/GenBank/DDBJ databases">
        <authorList>
            <person name="Jo J.-H."/>
            <person name="Im W.-T."/>
        </authorList>
    </citation>
    <scope>NUCLEOTIDE SEQUENCE</scope>
    <source>
        <strain evidence="3">SE158</strain>
    </source>
</reference>
<evidence type="ECO:0000313" key="3">
    <source>
        <dbReference type="EMBL" id="MCL6683628.1"/>
    </source>
</evidence>
<dbReference type="SUPFAM" id="SSF63829">
    <property type="entry name" value="Calcium-dependent phosphotriesterase"/>
    <property type="match status" value="1"/>
</dbReference>
<dbReference type="Proteomes" id="UP001165363">
    <property type="component" value="Unassembled WGS sequence"/>
</dbReference>
<evidence type="ECO:0000313" key="4">
    <source>
        <dbReference type="Proteomes" id="UP001165363"/>
    </source>
</evidence>
<dbReference type="Pfam" id="PF13449">
    <property type="entry name" value="Phytase-like"/>
    <property type="match status" value="1"/>
</dbReference>
<sequence length="278" mass="30204">MPNRSDGPRRSAAAHFTPIQLDPAGFAPLRLAGAWQVEVTDPRFGGLSALAIDRDKLMAVTDSGSVIWLPRPGTLGEAEIRDLPAGPGTSSFKSNRDSEAVARDPKGRGWWVAFERWNQLWLYDEGFRRPIDKLDFGVDRWPDNRGIEGLDSDKDGLILFPELGGEWLEVRNGQTARHPLGYSSGYVSDALKLPDGRLLVVTRAVSATGLEKGLAEAVRAQNGGLELRKVASLPLAPTANVEGITAEPRPGGGTRLWLVTDNDFRPRAPTLLVALDLP</sequence>
<evidence type="ECO:0000259" key="2">
    <source>
        <dbReference type="Pfam" id="PF13449"/>
    </source>
</evidence>